<dbReference type="EMBL" id="KB031153">
    <property type="protein sequence ID" value="ELK01165.1"/>
    <property type="molecule type" value="Genomic_DNA"/>
</dbReference>
<accession>L5JP78</accession>
<dbReference type="InParanoid" id="L5JP78"/>
<name>L5JP78_PTEAL</name>
<evidence type="ECO:0000313" key="3">
    <source>
        <dbReference type="Proteomes" id="UP000010552"/>
    </source>
</evidence>
<feature type="compositionally biased region" description="Pro residues" evidence="1">
    <location>
        <begin position="48"/>
        <end position="58"/>
    </location>
</feature>
<dbReference type="STRING" id="9402.L5JP78"/>
<dbReference type="AlphaFoldDB" id="L5JP78"/>
<proteinExistence type="predicted"/>
<protein>
    <submittedName>
        <fullName evidence="2">Serine/threonine-protein phosphatase 4 regulatory subunit 4</fullName>
    </submittedName>
</protein>
<gene>
    <name evidence="2" type="ORF">PAL_GLEAN10020804</name>
</gene>
<feature type="region of interest" description="Disordered" evidence="1">
    <location>
        <begin position="29"/>
        <end position="58"/>
    </location>
</feature>
<evidence type="ECO:0000256" key="1">
    <source>
        <dbReference type="SAM" id="MobiDB-lite"/>
    </source>
</evidence>
<sequence>MDFSQNSLFGYMEDLQELTIIERPVRRSLKVRPREEELPAGRSAAGPGPYPRPVPRPVPEVDRDLFGVRLASQSSSGRRVTLIGPSRDPFFNAAQVLPAWTPFTEGPAPGSFP</sequence>
<organism evidence="2 3">
    <name type="scientific">Pteropus alecto</name>
    <name type="common">Black flying fox</name>
    <dbReference type="NCBI Taxonomy" id="9402"/>
    <lineage>
        <taxon>Eukaryota</taxon>
        <taxon>Metazoa</taxon>
        <taxon>Chordata</taxon>
        <taxon>Craniata</taxon>
        <taxon>Vertebrata</taxon>
        <taxon>Euteleostomi</taxon>
        <taxon>Mammalia</taxon>
        <taxon>Eutheria</taxon>
        <taxon>Laurasiatheria</taxon>
        <taxon>Chiroptera</taxon>
        <taxon>Yinpterochiroptera</taxon>
        <taxon>Pteropodoidea</taxon>
        <taxon>Pteropodidae</taxon>
        <taxon>Pteropodinae</taxon>
        <taxon>Pteropus</taxon>
    </lineage>
</organism>
<reference evidence="3" key="1">
    <citation type="journal article" date="2013" name="Science">
        <title>Comparative analysis of bat genomes provides insight into the evolution of flight and immunity.</title>
        <authorList>
            <person name="Zhang G."/>
            <person name="Cowled C."/>
            <person name="Shi Z."/>
            <person name="Huang Z."/>
            <person name="Bishop-Lilly K.A."/>
            <person name="Fang X."/>
            <person name="Wynne J.W."/>
            <person name="Xiong Z."/>
            <person name="Baker M.L."/>
            <person name="Zhao W."/>
            <person name="Tachedjian M."/>
            <person name="Zhu Y."/>
            <person name="Zhou P."/>
            <person name="Jiang X."/>
            <person name="Ng J."/>
            <person name="Yang L."/>
            <person name="Wu L."/>
            <person name="Xiao J."/>
            <person name="Feng Y."/>
            <person name="Chen Y."/>
            <person name="Sun X."/>
            <person name="Zhang Y."/>
            <person name="Marsh G.A."/>
            <person name="Crameri G."/>
            <person name="Broder C.C."/>
            <person name="Frey K.G."/>
            <person name="Wang L.F."/>
            <person name="Wang J."/>
        </authorList>
    </citation>
    <scope>NUCLEOTIDE SEQUENCE [LARGE SCALE GENOMIC DNA]</scope>
</reference>
<dbReference type="Proteomes" id="UP000010552">
    <property type="component" value="Unassembled WGS sequence"/>
</dbReference>
<keyword evidence="3" id="KW-1185">Reference proteome</keyword>
<evidence type="ECO:0000313" key="2">
    <source>
        <dbReference type="EMBL" id="ELK01165.1"/>
    </source>
</evidence>